<evidence type="ECO:0000259" key="4">
    <source>
        <dbReference type="Pfam" id="PF07687"/>
    </source>
</evidence>
<dbReference type="PIRSF" id="PIRSF005962">
    <property type="entry name" value="Pept_M20D_amidohydro"/>
    <property type="match status" value="1"/>
</dbReference>
<dbReference type="InterPro" id="IPR002933">
    <property type="entry name" value="Peptidase_M20"/>
</dbReference>
<dbReference type="PANTHER" id="PTHR11014">
    <property type="entry name" value="PEPTIDASE M20 FAMILY MEMBER"/>
    <property type="match status" value="1"/>
</dbReference>
<accession>A0A9D5Q4N5</accession>
<protein>
    <submittedName>
        <fullName evidence="5">Amidohydrolase</fullName>
    </submittedName>
</protein>
<feature type="binding site" evidence="3">
    <location>
        <position position="163"/>
    </location>
    <ligand>
        <name>Mn(2+)</name>
        <dbReference type="ChEBI" id="CHEBI:29035"/>
        <label>2</label>
    </ligand>
</feature>
<evidence type="ECO:0000256" key="1">
    <source>
        <dbReference type="ARBA" id="ARBA00006153"/>
    </source>
</evidence>
<dbReference type="GO" id="GO:0046872">
    <property type="term" value="F:metal ion binding"/>
    <property type="evidence" value="ECO:0007669"/>
    <property type="project" value="UniProtKB-KW"/>
</dbReference>
<dbReference type="Pfam" id="PF01546">
    <property type="entry name" value="Peptidase_M20"/>
    <property type="match status" value="1"/>
</dbReference>
<name>A0A9D5Q4N5_9BACT</name>
<dbReference type="FunFam" id="3.30.70.360:FF:000014">
    <property type="entry name" value="N-acyl-L-amino acid amidohydrolase"/>
    <property type="match status" value="1"/>
</dbReference>
<reference evidence="5" key="1">
    <citation type="submission" date="2019-11" db="EMBL/GenBank/DDBJ databases">
        <title>Microbial mats filling the niche in hypersaline microbial mats.</title>
        <authorList>
            <person name="Wong H.L."/>
            <person name="Macleod F.I."/>
            <person name="White R.A. III"/>
            <person name="Burns B.P."/>
        </authorList>
    </citation>
    <scope>NUCLEOTIDE SEQUENCE</scope>
    <source>
        <strain evidence="5">Rbin_158</strain>
    </source>
</reference>
<dbReference type="Pfam" id="PF07687">
    <property type="entry name" value="M20_dimer"/>
    <property type="match status" value="1"/>
</dbReference>
<dbReference type="Gene3D" id="3.30.70.360">
    <property type="match status" value="1"/>
</dbReference>
<organism evidence="5 6">
    <name type="scientific">candidate division KSB3 bacterium</name>
    <dbReference type="NCBI Taxonomy" id="2044937"/>
    <lineage>
        <taxon>Bacteria</taxon>
        <taxon>candidate division KSB3</taxon>
    </lineage>
</organism>
<dbReference type="NCBIfam" id="TIGR01891">
    <property type="entry name" value="amidohydrolases"/>
    <property type="match status" value="1"/>
</dbReference>
<keyword evidence="2" id="KW-0378">Hydrolase</keyword>
<dbReference type="GO" id="GO:0016787">
    <property type="term" value="F:hydrolase activity"/>
    <property type="evidence" value="ECO:0007669"/>
    <property type="project" value="UniProtKB-KW"/>
</dbReference>
<dbReference type="InterPro" id="IPR017439">
    <property type="entry name" value="Amidohydrolase"/>
</dbReference>
<evidence type="ECO:0000313" key="5">
    <source>
        <dbReference type="EMBL" id="MBD3323101.1"/>
    </source>
</evidence>
<feature type="binding site" evidence="3">
    <location>
        <position position="103"/>
    </location>
    <ligand>
        <name>Mn(2+)</name>
        <dbReference type="ChEBI" id="CHEBI:29035"/>
        <label>2</label>
    </ligand>
</feature>
<dbReference type="InterPro" id="IPR036264">
    <property type="entry name" value="Bact_exopeptidase_dim_dom"/>
</dbReference>
<keyword evidence="3" id="KW-0464">Manganese</keyword>
<evidence type="ECO:0000256" key="2">
    <source>
        <dbReference type="ARBA" id="ARBA00022801"/>
    </source>
</evidence>
<dbReference type="Gene3D" id="3.40.630.10">
    <property type="entry name" value="Zn peptidases"/>
    <property type="match status" value="1"/>
</dbReference>
<feature type="domain" description="Peptidase M20 dimerisation" evidence="4">
    <location>
        <begin position="186"/>
        <end position="264"/>
    </location>
</feature>
<feature type="binding site" evidence="3">
    <location>
        <position position="363"/>
    </location>
    <ligand>
        <name>Mn(2+)</name>
        <dbReference type="ChEBI" id="CHEBI:29035"/>
        <label>2</label>
    </ligand>
</feature>
<dbReference type="PANTHER" id="PTHR11014:SF63">
    <property type="entry name" value="METALLOPEPTIDASE, PUTATIVE (AFU_ORTHOLOGUE AFUA_6G09600)-RELATED"/>
    <property type="match status" value="1"/>
</dbReference>
<comment type="cofactor">
    <cofactor evidence="3">
        <name>Mn(2+)</name>
        <dbReference type="ChEBI" id="CHEBI:29035"/>
    </cofactor>
    <text evidence="3">The Mn(2+) ion enhances activity.</text>
</comment>
<dbReference type="CDD" id="cd03886">
    <property type="entry name" value="M20_Acy1"/>
    <property type="match status" value="1"/>
</dbReference>
<proteinExistence type="inferred from homology"/>
<evidence type="ECO:0000313" key="6">
    <source>
        <dbReference type="Proteomes" id="UP000649604"/>
    </source>
</evidence>
<dbReference type="EMBL" id="WJJP01000023">
    <property type="protein sequence ID" value="MBD3323101.1"/>
    <property type="molecule type" value="Genomic_DNA"/>
</dbReference>
<comment type="caution">
    <text evidence="5">The sequence shown here is derived from an EMBL/GenBank/DDBJ whole genome shotgun (WGS) entry which is preliminary data.</text>
</comment>
<dbReference type="SUPFAM" id="SSF55031">
    <property type="entry name" value="Bacterial exopeptidase dimerisation domain"/>
    <property type="match status" value="1"/>
</dbReference>
<evidence type="ECO:0000256" key="3">
    <source>
        <dbReference type="PIRSR" id="PIRSR005962-1"/>
    </source>
</evidence>
<gene>
    <name evidence="5" type="ORF">GF339_00870</name>
</gene>
<dbReference type="InterPro" id="IPR011650">
    <property type="entry name" value="Peptidase_M20_dimer"/>
</dbReference>
<dbReference type="AlphaFoldDB" id="A0A9D5Q4N5"/>
<feature type="binding site" evidence="3">
    <location>
        <position position="137"/>
    </location>
    <ligand>
        <name>Mn(2+)</name>
        <dbReference type="ChEBI" id="CHEBI:29035"/>
        <label>2</label>
    </ligand>
</feature>
<feature type="binding site" evidence="3">
    <location>
        <position position="101"/>
    </location>
    <ligand>
        <name>Mn(2+)</name>
        <dbReference type="ChEBI" id="CHEBI:29035"/>
        <label>2</label>
    </ligand>
</feature>
<dbReference type="SUPFAM" id="SSF53187">
    <property type="entry name" value="Zn-dependent exopeptidases"/>
    <property type="match status" value="1"/>
</dbReference>
<sequence length="394" mass="43199">MNFFHEAKALHDELLTIRRHLHKFPELSHKEYETTQFITDQLTEYGIDEFSPLPDTGVIAIIRGSKPGKTVAIRADIDALPITEETGLPYASVNDGVMHACGHDVHTTVALGCAKLLQAKKHDLQGTVKCIFQPAEEMLQGSRYILDAGGLDQPPVDAIMALHCWPDIPVGTIGVRHGSMMASSDTFTIRVYGQQGHAAHPHKCVDPIVISGQIVNTLQTVVSREIPPTDPLVLTVGKIQGGKAYNIIPSMVEMIGTVRSLNPDLRSEMPGIMRRIVEGTAAAMRGRAEVDYQFGTPPLISDEGLNQIVEATTQELLGDDKLVHLTIPSMGSEDFAFYMERVRGVFFRLGIYSDQLEARVPLHSPSFMVDEACLPIGVAVMSQAVYTYLMEPST</sequence>
<comment type="similarity">
    <text evidence="1">Belongs to the peptidase M20 family.</text>
</comment>
<keyword evidence="3" id="KW-0479">Metal-binding</keyword>
<dbReference type="Proteomes" id="UP000649604">
    <property type="component" value="Unassembled WGS sequence"/>
</dbReference>